<keyword evidence="5" id="KW-0653">Protein transport</keyword>
<dbReference type="PANTHER" id="PTHR23517">
    <property type="entry name" value="RESISTANCE PROTEIN MDTM, PUTATIVE-RELATED-RELATED"/>
    <property type="match status" value="1"/>
</dbReference>
<keyword evidence="3" id="KW-1003">Cell membrane</keyword>
<keyword evidence="2 8" id="KW-0813">Transport</keyword>
<feature type="transmembrane region" description="Helical" evidence="9">
    <location>
        <begin position="383"/>
        <end position="403"/>
    </location>
</feature>
<feature type="domain" description="Major facilitator superfamily (MFS) profile" evidence="10">
    <location>
        <begin position="19"/>
        <end position="477"/>
    </location>
</feature>
<dbReference type="GO" id="GO:0005886">
    <property type="term" value="C:plasma membrane"/>
    <property type="evidence" value="ECO:0007669"/>
    <property type="project" value="UniProtKB-SubCell"/>
</dbReference>
<protein>
    <submittedName>
        <fullName evidence="11">Amino acid/peptide transporter</fullName>
    </submittedName>
</protein>
<feature type="transmembrane region" description="Helical" evidence="9">
    <location>
        <begin position="179"/>
        <end position="198"/>
    </location>
</feature>
<dbReference type="InterPro" id="IPR000109">
    <property type="entry name" value="POT_fam"/>
</dbReference>
<feature type="transmembrane region" description="Helical" evidence="9">
    <location>
        <begin position="151"/>
        <end position="173"/>
    </location>
</feature>
<feature type="transmembrane region" description="Helical" evidence="9">
    <location>
        <begin position="358"/>
        <end position="377"/>
    </location>
</feature>
<keyword evidence="5" id="KW-0571">Peptide transport</keyword>
<feature type="transmembrane region" description="Helical" evidence="9">
    <location>
        <begin position="90"/>
        <end position="111"/>
    </location>
</feature>
<dbReference type="GO" id="GO:0006857">
    <property type="term" value="P:oligopeptide transport"/>
    <property type="evidence" value="ECO:0007669"/>
    <property type="project" value="InterPro"/>
</dbReference>
<evidence type="ECO:0000256" key="7">
    <source>
        <dbReference type="ARBA" id="ARBA00023136"/>
    </source>
</evidence>
<comment type="caution">
    <text evidence="11">The sequence shown here is derived from an EMBL/GenBank/DDBJ whole genome shotgun (WGS) entry which is preliminary data.</text>
</comment>
<feature type="transmembrane region" description="Helical" evidence="9">
    <location>
        <begin position="249"/>
        <end position="267"/>
    </location>
</feature>
<feature type="transmembrane region" description="Helical" evidence="9">
    <location>
        <begin position="326"/>
        <end position="346"/>
    </location>
</feature>
<evidence type="ECO:0000313" key="12">
    <source>
        <dbReference type="Proteomes" id="UP000004088"/>
    </source>
</evidence>
<dbReference type="EMBL" id="AEWV01000006">
    <property type="protein sequence ID" value="EGC18273.1"/>
    <property type="molecule type" value="Genomic_DNA"/>
</dbReference>
<accession>F0EX42</accession>
<evidence type="ECO:0000256" key="4">
    <source>
        <dbReference type="ARBA" id="ARBA00022692"/>
    </source>
</evidence>
<dbReference type="Proteomes" id="UP000004088">
    <property type="component" value="Unassembled WGS sequence"/>
</dbReference>
<dbReference type="InterPro" id="IPR020846">
    <property type="entry name" value="MFS_dom"/>
</dbReference>
<feature type="transmembrane region" description="Helical" evidence="9">
    <location>
        <begin position="219"/>
        <end position="243"/>
    </location>
</feature>
<feature type="transmembrane region" description="Helical" evidence="9">
    <location>
        <begin position="29"/>
        <end position="46"/>
    </location>
</feature>
<name>F0EX42_9NEIS</name>
<dbReference type="InterPro" id="IPR050171">
    <property type="entry name" value="MFS_Transporters"/>
</dbReference>
<evidence type="ECO:0000256" key="3">
    <source>
        <dbReference type="ARBA" id="ARBA00022475"/>
    </source>
</evidence>
<dbReference type="PROSITE" id="PS50850">
    <property type="entry name" value="MFS"/>
    <property type="match status" value="1"/>
</dbReference>
<dbReference type="AlphaFoldDB" id="F0EX42"/>
<reference evidence="11 12" key="1">
    <citation type="submission" date="2011-01" db="EMBL/GenBank/DDBJ databases">
        <authorList>
            <person name="Muzny D."/>
            <person name="Qin X."/>
            <person name="Deng J."/>
            <person name="Jiang H."/>
            <person name="Liu Y."/>
            <person name="Qu J."/>
            <person name="Song X.-Z."/>
            <person name="Zhang L."/>
            <person name="Thornton R."/>
            <person name="Coyle M."/>
            <person name="Francisco L."/>
            <person name="Jackson L."/>
            <person name="Javaid M."/>
            <person name="Korchina V."/>
            <person name="Kovar C."/>
            <person name="Mata R."/>
            <person name="Mathew T."/>
            <person name="Ngo R."/>
            <person name="Nguyen L."/>
            <person name="Nguyen N."/>
            <person name="Okwuonu G."/>
            <person name="Ongeri F."/>
            <person name="Pham C."/>
            <person name="Simmons D."/>
            <person name="Wilczek-Boney K."/>
            <person name="Hale W."/>
            <person name="Jakkamsetti A."/>
            <person name="Pham P."/>
            <person name="Ruth R."/>
            <person name="San Lucas F."/>
            <person name="Warren J."/>
            <person name="Zhang J."/>
            <person name="Zhao Z."/>
            <person name="Zhou C."/>
            <person name="Zhu D."/>
            <person name="Lee S."/>
            <person name="Bess C."/>
            <person name="Blankenburg K."/>
            <person name="Forbes L."/>
            <person name="Fu Q."/>
            <person name="Gubbala S."/>
            <person name="Hirani K."/>
            <person name="Jayaseelan J.C."/>
            <person name="Lara F."/>
            <person name="Munidasa M."/>
            <person name="Palculict T."/>
            <person name="Patil S."/>
            <person name="Pu L.-L."/>
            <person name="Saada N."/>
            <person name="Tang L."/>
            <person name="Weissenberger G."/>
            <person name="Zhu Y."/>
            <person name="Hemphill L."/>
            <person name="Shang Y."/>
            <person name="Youmans B."/>
            <person name="Ayvaz T."/>
            <person name="Ross M."/>
            <person name="Santibanez J."/>
            <person name="Aqrawi P."/>
            <person name="Gross S."/>
            <person name="Joshi V."/>
            <person name="Fowler G."/>
            <person name="Nazareth L."/>
            <person name="Reid J."/>
            <person name="Worley K."/>
            <person name="Petrosino J."/>
            <person name="Highlander S."/>
            <person name="Gibbs R."/>
        </authorList>
    </citation>
    <scope>NUCLEOTIDE SEQUENCE [LARGE SCALE GENOMIC DNA]</scope>
    <source>
        <strain evidence="11 12">ATCC 33394</strain>
    </source>
</reference>
<proteinExistence type="inferred from homology"/>
<dbReference type="CDD" id="cd17346">
    <property type="entry name" value="MFS_DtpA_like"/>
    <property type="match status" value="1"/>
</dbReference>
<comment type="subcellular location">
    <subcellularLocation>
        <location evidence="1">Cell membrane</location>
        <topology evidence="1">Multi-pass membrane protein</topology>
    </subcellularLocation>
    <subcellularLocation>
        <location evidence="8">Membrane</location>
        <topology evidence="8">Multi-pass membrane protein</topology>
    </subcellularLocation>
</comment>
<evidence type="ECO:0000256" key="2">
    <source>
        <dbReference type="ARBA" id="ARBA00022448"/>
    </source>
</evidence>
<evidence type="ECO:0000256" key="6">
    <source>
        <dbReference type="ARBA" id="ARBA00022989"/>
    </source>
</evidence>
<dbReference type="Gene3D" id="1.20.1250.20">
    <property type="entry name" value="MFS general substrate transporter like domains"/>
    <property type="match status" value="1"/>
</dbReference>
<evidence type="ECO:0000259" key="10">
    <source>
        <dbReference type="PROSITE" id="PS50850"/>
    </source>
</evidence>
<dbReference type="InterPro" id="IPR018456">
    <property type="entry name" value="PTR2_symporter_CS"/>
</dbReference>
<dbReference type="SUPFAM" id="SSF103473">
    <property type="entry name" value="MFS general substrate transporter"/>
    <property type="match status" value="1"/>
</dbReference>
<evidence type="ECO:0000256" key="9">
    <source>
        <dbReference type="SAM" id="Phobius"/>
    </source>
</evidence>
<organism evidence="11 12">
    <name type="scientific">Kingella denitrificans ATCC 33394</name>
    <dbReference type="NCBI Taxonomy" id="888741"/>
    <lineage>
        <taxon>Bacteria</taxon>
        <taxon>Pseudomonadati</taxon>
        <taxon>Pseudomonadota</taxon>
        <taxon>Betaproteobacteria</taxon>
        <taxon>Neisseriales</taxon>
        <taxon>Neisseriaceae</taxon>
        <taxon>Kingella</taxon>
    </lineage>
</organism>
<dbReference type="InterPro" id="IPR036259">
    <property type="entry name" value="MFS_trans_sf"/>
</dbReference>
<feature type="transmembrane region" description="Helical" evidence="9">
    <location>
        <begin position="58"/>
        <end position="78"/>
    </location>
</feature>
<dbReference type="NCBIfam" id="TIGR00924">
    <property type="entry name" value="yjdL_sub1_fam"/>
    <property type="match status" value="1"/>
</dbReference>
<dbReference type="GO" id="GO:1904680">
    <property type="term" value="F:peptide transmembrane transporter activity"/>
    <property type="evidence" value="ECO:0007669"/>
    <property type="project" value="InterPro"/>
</dbReference>
<dbReference type="HOGENOM" id="CLU_004790_0_2_4"/>
<evidence type="ECO:0000256" key="1">
    <source>
        <dbReference type="ARBA" id="ARBA00004651"/>
    </source>
</evidence>
<feature type="transmembrane region" description="Helical" evidence="9">
    <location>
        <begin position="424"/>
        <end position="445"/>
    </location>
</feature>
<feature type="transmembrane region" description="Helical" evidence="9">
    <location>
        <begin position="457"/>
        <end position="476"/>
    </location>
</feature>
<keyword evidence="12" id="KW-1185">Reference proteome</keyword>
<dbReference type="Pfam" id="PF00854">
    <property type="entry name" value="PTR2"/>
    <property type="match status" value="1"/>
</dbReference>
<feature type="transmembrane region" description="Helical" evidence="9">
    <location>
        <begin position="279"/>
        <end position="306"/>
    </location>
</feature>
<feature type="transmembrane region" description="Helical" evidence="9">
    <location>
        <begin position="117"/>
        <end position="139"/>
    </location>
</feature>
<sequence>MSVQQNGKTFFGHPFQLSSLFHIELWERFSFYGMQAILLFYLYFAASKGGLGIDEAEAGGISAIYGGSIYLLTLLGGWISDRVLGAERTLFYSGITVMAGHIALAIFPGLAGLISGLVLVALGSGGVKASASAMVGSLYEQDDTKHLRDAGFSLFYLSINIGAFSGPLLTGYLQNRIGFHWGFGAAAVGMAFGLVQYARGRKNLPPTAAVNPLKPNEKTFVLAGFIGALVVLAIVFATGLVNYDNFKNVLFGFILVVTTVYFARLFITGKQLGAKTNYIIAYIPLFIAACIFWAVWFQVFTAVSIYFEKFMRLNRMIDGFEVPPAWLASAQGLWVILLASGMAAMWTKMGDKQPKTPFKFSLSLIVVGLAYGVFLPYTYSNTIMSMVGMVFVLFLLTVAELLISPISLSLATKIAPTQFKTQMVALNFLTISVGITAGGKLFGAYYDEQNLSKFFELMTYLGVGAGCILLLLVPVLNKLLKGID</sequence>
<dbReference type="STRING" id="888741.HMPREF9098_0422"/>
<comment type="similarity">
    <text evidence="8">Belongs to the major facilitator superfamily. Proton-dependent oligopeptide transporter (POT/PTR) (TC 2.A.17) family.</text>
</comment>
<dbReference type="RefSeq" id="WP_003781434.1">
    <property type="nucleotide sequence ID" value="NZ_GL870929.1"/>
</dbReference>
<keyword evidence="6 9" id="KW-1133">Transmembrane helix</keyword>
<dbReference type="PROSITE" id="PS01023">
    <property type="entry name" value="PTR2_2"/>
    <property type="match status" value="1"/>
</dbReference>
<gene>
    <name evidence="11" type="primary">dtpT</name>
    <name evidence="11" type="ORF">HMPREF9098_0422</name>
</gene>
<evidence type="ECO:0000256" key="8">
    <source>
        <dbReference type="RuleBase" id="RU003755"/>
    </source>
</evidence>
<dbReference type="PANTHER" id="PTHR23517:SF15">
    <property type="entry name" value="PROTON-DEPENDENT OLIGOPEPTIDE FAMILY TRANSPORT PROTEIN"/>
    <property type="match status" value="1"/>
</dbReference>
<dbReference type="InterPro" id="IPR005279">
    <property type="entry name" value="Dipep/tripep_permease"/>
</dbReference>
<keyword evidence="7 9" id="KW-0472">Membrane</keyword>
<keyword evidence="4 8" id="KW-0812">Transmembrane</keyword>
<evidence type="ECO:0000313" key="11">
    <source>
        <dbReference type="EMBL" id="EGC18273.1"/>
    </source>
</evidence>
<evidence type="ECO:0000256" key="5">
    <source>
        <dbReference type="ARBA" id="ARBA00022856"/>
    </source>
</evidence>